<dbReference type="Pfam" id="PF00528">
    <property type="entry name" value="BPD_transp_1"/>
    <property type="match status" value="1"/>
</dbReference>
<dbReference type="GO" id="GO:0005886">
    <property type="term" value="C:plasma membrane"/>
    <property type="evidence" value="ECO:0007669"/>
    <property type="project" value="UniProtKB-SubCell"/>
</dbReference>
<feature type="transmembrane region" description="Helical" evidence="7">
    <location>
        <begin position="100"/>
        <end position="121"/>
    </location>
</feature>
<accession>A0A368HH81</accession>
<evidence type="ECO:0000256" key="5">
    <source>
        <dbReference type="ARBA" id="ARBA00022989"/>
    </source>
</evidence>
<feature type="transmembrane region" description="Helical" evidence="7">
    <location>
        <begin position="260"/>
        <end position="280"/>
    </location>
</feature>
<keyword evidence="10" id="KW-1185">Reference proteome</keyword>
<comment type="subcellular location">
    <subcellularLocation>
        <location evidence="1 7">Cell membrane</location>
        <topology evidence="1 7">Multi-pass membrane protein</topology>
    </subcellularLocation>
</comment>
<evidence type="ECO:0000259" key="8">
    <source>
        <dbReference type="PROSITE" id="PS50928"/>
    </source>
</evidence>
<evidence type="ECO:0000256" key="1">
    <source>
        <dbReference type="ARBA" id="ARBA00004651"/>
    </source>
</evidence>
<dbReference type="PANTHER" id="PTHR43386">
    <property type="entry name" value="OLIGOPEPTIDE TRANSPORT SYSTEM PERMEASE PROTEIN APPC"/>
    <property type="match status" value="1"/>
</dbReference>
<evidence type="ECO:0000313" key="9">
    <source>
        <dbReference type="EMBL" id="RCN56861.1"/>
    </source>
</evidence>
<dbReference type="PROSITE" id="PS50928">
    <property type="entry name" value="ABC_TM1"/>
    <property type="match status" value="1"/>
</dbReference>
<comment type="caution">
    <text evidence="9">The sequence shown here is derived from an EMBL/GenBank/DDBJ whole genome shotgun (WGS) entry which is preliminary data.</text>
</comment>
<name>A0A368HH81_9GAMM</name>
<evidence type="ECO:0000313" key="10">
    <source>
        <dbReference type="Proteomes" id="UP000253250"/>
    </source>
</evidence>
<dbReference type="InterPro" id="IPR035906">
    <property type="entry name" value="MetI-like_sf"/>
</dbReference>
<dbReference type="AlphaFoldDB" id="A0A368HH81"/>
<feature type="transmembrane region" description="Helical" evidence="7">
    <location>
        <begin position="214"/>
        <end position="240"/>
    </location>
</feature>
<proteinExistence type="inferred from homology"/>
<comment type="similarity">
    <text evidence="7">Belongs to the binding-protein-dependent transport system permease family.</text>
</comment>
<feature type="transmembrane region" description="Helical" evidence="7">
    <location>
        <begin position="159"/>
        <end position="176"/>
    </location>
</feature>
<protein>
    <submittedName>
        <fullName evidence="9">ABC transporter permease</fullName>
    </submittedName>
</protein>
<dbReference type="PANTHER" id="PTHR43386:SF1">
    <property type="entry name" value="D,D-DIPEPTIDE TRANSPORT SYSTEM PERMEASE PROTEIN DDPC-RELATED"/>
    <property type="match status" value="1"/>
</dbReference>
<keyword evidence="2 7" id="KW-0813">Transport</keyword>
<organism evidence="9 10">
    <name type="scientific">Acidiferrobacter thiooxydans</name>
    <dbReference type="NCBI Taxonomy" id="163359"/>
    <lineage>
        <taxon>Bacteria</taxon>
        <taxon>Pseudomonadati</taxon>
        <taxon>Pseudomonadota</taxon>
        <taxon>Gammaproteobacteria</taxon>
        <taxon>Acidiferrobacterales</taxon>
        <taxon>Acidiferrobacteraceae</taxon>
        <taxon>Acidiferrobacter</taxon>
    </lineage>
</organism>
<keyword evidence="6 7" id="KW-0472">Membrane</keyword>
<feature type="transmembrane region" description="Helical" evidence="7">
    <location>
        <begin position="31"/>
        <end position="50"/>
    </location>
</feature>
<dbReference type="SUPFAM" id="SSF161098">
    <property type="entry name" value="MetI-like"/>
    <property type="match status" value="1"/>
</dbReference>
<dbReference type="GO" id="GO:0055085">
    <property type="term" value="P:transmembrane transport"/>
    <property type="evidence" value="ECO:0007669"/>
    <property type="project" value="InterPro"/>
</dbReference>
<dbReference type="OrthoDB" id="9805884at2"/>
<evidence type="ECO:0000256" key="6">
    <source>
        <dbReference type="ARBA" id="ARBA00023136"/>
    </source>
</evidence>
<keyword evidence="5 7" id="KW-1133">Transmembrane helix</keyword>
<dbReference type="InterPro" id="IPR050366">
    <property type="entry name" value="BP-dependent_transpt_permease"/>
</dbReference>
<gene>
    <name evidence="9" type="ORF">C4900_14030</name>
</gene>
<evidence type="ECO:0000256" key="7">
    <source>
        <dbReference type="RuleBase" id="RU363032"/>
    </source>
</evidence>
<evidence type="ECO:0000256" key="3">
    <source>
        <dbReference type="ARBA" id="ARBA00022475"/>
    </source>
</evidence>
<feature type="transmembrane region" description="Helical" evidence="7">
    <location>
        <begin position="133"/>
        <end position="153"/>
    </location>
</feature>
<dbReference type="EMBL" id="PSYR01000002">
    <property type="protein sequence ID" value="RCN56861.1"/>
    <property type="molecule type" value="Genomic_DNA"/>
</dbReference>
<keyword evidence="4 7" id="KW-0812">Transmembrane</keyword>
<evidence type="ECO:0000256" key="2">
    <source>
        <dbReference type="ARBA" id="ARBA00022448"/>
    </source>
</evidence>
<evidence type="ECO:0000256" key="4">
    <source>
        <dbReference type="ARBA" id="ARBA00022692"/>
    </source>
</evidence>
<dbReference type="Proteomes" id="UP000253250">
    <property type="component" value="Unassembled WGS sequence"/>
</dbReference>
<keyword evidence="3" id="KW-1003">Cell membrane</keyword>
<dbReference type="RefSeq" id="WP_114283294.1">
    <property type="nucleotide sequence ID" value="NZ_PSYR01000002.1"/>
</dbReference>
<dbReference type="CDD" id="cd06261">
    <property type="entry name" value="TM_PBP2"/>
    <property type="match status" value="1"/>
</dbReference>
<feature type="domain" description="ABC transmembrane type-1" evidence="8">
    <location>
        <begin position="94"/>
        <end position="284"/>
    </location>
</feature>
<dbReference type="InterPro" id="IPR000515">
    <property type="entry name" value="MetI-like"/>
</dbReference>
<dbReference type="Gene3D" id="1.10.3720.10">
    <property type="entry name" value="MetI-like"/>
    <property type="match status" value="1"/>
</dbReference>
<reference evidence="9 10" key="1">
    <citation type="submission" date="2018-02" db="EMBL/GenBank/DDBJ databases">
        <title>Insights into the biology of acidophilic members of the Acidiferrobacteraceae family derived from comparative genomic analyses.</title>
        <authorList>
            <person name="Issotta F."/>
            <person name="Thyssen C."/>
            <person name="Mena C."/>
            <person name="Moya A."/>
            <person name="Bellenberg S."/>
            <person name="Sproer C."/>
            <person name="Covarrubias P.C."/>
            <person name="Sand W."/>
            <person name="Quatrini R."/>
            <person name="Vera M."/>
        </authorList>
    </citation>
    <scope>NUCLEOTIDE SEQUENCE [LARGE SCALE GENOMIC DNA]</scope>
    <source>
        <strain evidence="10">m-1</strain>
    </source>
</reference>
<sequence>MTDDTARARPAAHPGGLFPRRRHWPATLGKLRADVGGGVLFLVLVLFSWIGPLLYPHDPLAIHAHHILAAPDARFPLGTDALGRNVLARLMRGGQATLAISLWASAIGLLAGLLYGMTAGLGPAWLDRVLMRLLDTLLAIPTLVLMIFFAAIVPLNETSLALLLGLVAWPGIARLARNETLAARERDYVRAARQFGAGRLYIARVHILRAMLPLVIVNATFLIADMVLGLSGLSFLGLGIQPPHASWGGLLNSGAGLAVIGSWWLIVFPGLAIFLAILAMNMLGQGLLARLEGEQRG</sequence>